<dbReference type="STRING" id="1318743.PU02_0667"/>
<reference evidence="2 3" key="1">
    <citation type="journal article" date="2015" name="Genome Announc.">
        <title>Complete Genome Sequence of Bartonella ancashensis Strain 20.00, Isolated from the Blood of a Patient with Verruga Peruana.</title>
        <authorList>
            <person name="Hang J."/>
            <person name="Mullins K.E."/>
            <person name="Clifford R.J."/>
            <person name="Onmus-Leone F."/>
            <person name="Yang Y."/>
            <person name="Jiang J."/>
            <person name="Leguia M."/>
            <person name="Kasper M.R."/>
            <person name="Maguina C."/>
            <person name="Lesho E.P."/>
            <person name="Jarman R.G."/>
            <person name="Richards A.L."/>
            <person name="Blazes D."/>
        </authorList>
    </citation>
    <scope>NUCLEOTIDE SEQUENCE [LARGE SCALE GENOMIC DNA]</scope>
    <source>
        <strain evidence="2 3">20.00</strain>
    </source>
</reference>
<dbReference type="KEGG" id="banc:PU02_0667"/>
<organism evidence="2 3">
    <name type="scientific">Bartonella ancashensis</name>
    <dbReference type="NCBI Taxonomy" id="1318743"/>
    <lineage>
        <taxon>Bacteria</taxon>
        <taxon>Pseudomonadati</taxon>
        <taxon>Pseudomonadota</taxon>
        <taxon>Alphaproteobacteria</taxon>
        <taxon>Hyphomicrobiales</taxon>
        <taxon>Bartonellaceae</taxon>
        <taxon>Bartonella</taxon>
    </lineage>
</organism>
<keyword evidence="1" id="KW-0732">Signal</keyword>
<feature type="chain" id="PRO_5005789510" description="DUF1561 family protein" evidence="1">
    <location>
        <begin position="29"/>
        <end position="644"/>
    </location>
</feature>
<dbReference type="EMBL" id="CP010401">
    <property type="protein sequence ID" value="ALE03481.1"/>
    <property type="molecule type" value="Genomic_DNA"/>
</dbReference>
<keyword evidence="3" id="KW-1185">Reference proteome</keyword>
<evidence type="ECO:0000313" key="2">
    <source>
        <dbReference type="EMBL" id="ALE03481.1"/>
    </source>
</evidence>
<dbReference type="Pfam" id="PF07598">
    <property type="entry name" value="DUF1561"/>
    <property type="match status" value="1"/>
</dbReference>
<dbReference type="AlphaFoldDB" id="A0A0M3T2V0"/>
<dbReference type="Proteomes" id="UP000057213">
    <property type="component" value="Chromosome"/>
</dbReference>
<feature type="signal peptide" evidence="1">
    <location>
        <begin position="1"/>
        <end position="28"/>
    </location>
</feature>
<dbReference type="PATRIC" id="fig|1318743.3.peg.680"/>
<dbReference type="InterPro" id="IPR011455">
    <property type="entry name" value="DUF1561"/>
</dbReference>
<name>A0A0M3T2V0_9HYPH</name>
<accession>A0A0M3T2V0</accession>
<protein>
    <recommendedName>
        <fullName evidence="4">DUF1561 family protein</fullName>
    </recommendedName>
</protein>
<evidence type="ECO:0000256" key="1">
    <source>
        <dbReference type="SAM" id="SignalP"/>
    </source>
</evidence>
<gene>
    <name evidence="2" type="ORF">PU02_0667</name>
</gene>
<proteinExistence type="predicted"/>
<evidence type="ECO:0008006" key="4">
    <source>
        <dbReference type="Google" id="ProtNLM"/>
    </source>
</evidence>
<sequence>MMVKNNEMKLTLLSSFFGLLLTVCISFAASVPEQKQKRPDSPKDQVIRVRLHTKGLYCYAPAFSDGESYVYIDDCSSSNVLFARYDVFGRVAWNVDGVWLCMTAPSSVTGIDGKSTASWDYLLLRPCVINDPNQRWIVENHAFYTADKRFRVKDYKWYAYISKNKDDYYDHTLITMDDWIKTVATPVNINLKMFLGWEFINGSSFSTYYISDSGPKSDVFDLYYNPESGHIARYFPSSGVMSCMVSQQSLKDDWNWIDWRFCKDTTSAQQDVGSWNIASLNGREGALVDYKGNLLRVTQYGPDWGNPYTVKSDYLAKDTTSSPKSSFLFSYDIERWDRYVNGNLGDTLAYCPAPGSKEDVAHAAKILVKRSLPPSFTLSEEWIKRLWQIAESTSATGQEAIAFCGICMIQTMQMLAELETRSFTTPLQEGGYFFNTAPGQSPFISFSQRFPALAQRLETAMSYVNLPFRVGEDSFTRTSRVTRATASILLSQYDWRPSTIARTNADMRTLLQSLLNSPVGTAWFVSVIRSRGSGDPVGHVQPIIMTTTGLALIPTNVRGTTLEQFSSALAPTRSVDTLMGALSAGGAQLHSLVVYQMAQLDEIPLNLYVSQNNCTGEGDNRRGTRRFPSTSSVNQCGSGRCAIQ</sequence>
<evidence type="ECO:0000313" key="3">
    <source>
        <dbReference type="Proteomes" id="UP000057213"/>
    </source>
</evidence>